<organism evidence="6 7">
    <name type="scientific">Flavobacterium silvisoli</name>
    <dbReference type="NCBI Taxonomy" id="2529433"/>
    <lineage>
        <taxon>Bacteria</taxon>
        <taxon>Pseudomonadati</taxon>
        <taxon>Bacteroidota</taxon>
        <taxon>Flavobacteriia</taxon>
        <taxon>Flavobacteriales</taxon>
        <taxon>Flavobacteriaceae</taxon>
        <taxon>Flavobacterium</taxon>
    </lineage>
</organism>
<dbReference type="InterPro" id="IPR002293">
    <property type="entry name" value="AA/rel_permease1"/>
</dbReference>
<feature type="transmembrane region" description="Helical" evidence="5">
    <location>
        <begin position="44"/>
        <end position="68"/>
    </location>
</feature>
<gene>
    <name evidence="6" type="ORF">EZL74_08195</name>
</gene>
<evidence type="ECO:0000313" key="6">
    <source>
        <dbReference type="EMBL" id="TBX68764.1"/>
    </source>
</evidence>
<dbReference type="GO" id="GO:0016020">
    <property type="term" value="C:membrane"/>
    <property type="evidence" value="ECO:0007669"/>
    <property type="project" value="UniProtKB-SubCell"/>
</dbReference>
<keyword evidence="7" id="KW-1185">Reference proteome</keyword>
<keyword evidence="2 5" id="KW-0812">Transmembrane</keyword>
<proteinExistence type="predicted"/>
<dbReference type="InterPro" id="IPR050598">
    <property type="entry name" value="AminoAcid_Transporter"/>
</dbReference>
<evidence type="ECO:0000256" key="3">
    <source>
        <dbReference type="ARBA" id="ARBA00022989"/>
    </source>
</evidence>
<keyword evidence="4 5" id="KW-0472">Membrane</keyword>
<dbReference type="PIRSF" id="PIRSF006060">
    <property type="entry name" value="AA_transporter"/>
    <property type="match status" value="1"/>
</dbReference>
<evidence type="ECO:0000313" key="7">
    <source>
        <dbReference type="Proteomes" id="UP000293300"/>
    </source>
</evidence>
<dbReference type="Proteomes" id="UP000293300">
    <property type="component" value="Unassembled WGS sequence"/>
</dbReference>
<evidence type="ECO:0000256" key="1">
    <source>
        <dbReference type="ARBA" id="ARBA00004141"/>
    </source>
</evidence>
<dbReference type="Gene3D" id="1.20.1740.10">
    <property type="entry name" value="Amino acid/polyamine transporter I"/>
    <property type="match status" value="1"/>
</dbReference>
<feature type="transmembrane region" description="Helical" evidence="5">
    <location>
        <begin position="89"/>
        <end position="114"/>
    </location>
</feature>
<dbReference type="GO" id="GO:0015179">
    <property type="term" value="F:L-amino acid transmembrane transporter activity"/>
    <property type="evidence" value="ECO:0007669"/>
    <property type="project" value="TreeGrafter"/>
</dbReference>
<dbReference type="OrthoDB" id="9806937at2"/>
<name>A0A4Q9Z314_9FLAO</name>
<reference evidence="6 7" key="1">
    <citation type="submission" date="2019-02" db="EMBL/GenBank/DDBJ databases">
        <title>Flavobacterium sp. RD-2-33 isolated from forest soil.</title>
        <authorList>
            <person name="Chaudhary D.K."/>
        </authorList>
    </citation>
    <scope>NUCLEOTIDE SEQUENCE [LARGE SCALE GENOMIC DNA]</scope>
    <source>
        <strain evidence="6 7">RD-2-33</strain>
    </source>
</reference>
<feature type="transmembrane region" description="Helical" evidence="5">
    <location>
        <begin position="432"/>
        <end position="456"/>
    </location>
</feature>
<dbReference type="Pfam" id="PF13520">
    <property type="entry name" value="AA_permease_2"/>
    <property type="match status" value="1"/>
</dbReference>
<evidence type="ECO:0000256" key="5">
    <source>
        <dbReference type="SAM" id="Phobius"/>
    </source>
</evidence>
<feature type="transmembrane region" description="Helical" evidence="5">
    <location>
        <begin position="400"/>
        <end position="420"/>
    </location>
</feature>
<protein>
    <submittedName>
        <fullName evidence="6">Amino acid permease</fullName>
    </submittedName>
</protein>
<comment type="subcellular location">
    <subcellularLocation>
        <location evidence="1">Membrane</location>
        <topology evidence="1">Multi-pass membrane protein</topology>
    </subcellularLocation>
</comment>
<keyword evidence="3 5" id="KW-1133">Transmembrane helix</keyword>
<dbReference type="RefSeq" id="WP_131476122.1">
    <property type="nucleotide sequence ID" value="NZ_SJPE01000008.1"/>
</dbReference>
<feature type="transmembrane region" description="Helical" evidence="5">
    <location>
        <begin position="12"/>
        <end position="38"/>
    </location>
</feature>
<feature type="transmembrane region" description="Helical" evidence="5">
    <location>
        <begin position="326"/>
        <end position="356"/>
    </location>
</feature>
<dbReference type="AlphaFoldDB" id="A0A4Q9Z314"/>
<accession>A0A4Q9Z314</accession>
<feature type="transmembrane region" description="Helical" evidence="5">
    <location>
        <begin position="134"/>
        <end position="156"/>
    </location>
</feature>
<dbReference type="PANTHER" id="PTHR11785">
    <property type="entry name" value="AMINO ACID TRANSPORTER"/>
    <property type="match status" value="1"/>
</dbReference>
<feature type="transmembrane region" description="Helical" evidence="5">
    <location>
        <begin position="224"/>
        <end position="244"/>
    </location>
</feature>
<feature type="transmembrane region" description="Helical" evidence="5">
    <location>
        <begin position="265"/>
        <end position="286"/>
    </location>
</feature>
<feature type="transmembrane region" description="Helical" evidence="5">
    <location>
        <begin position="168"/>
        <end position="190"/>
    </location>
</feature>
<sequence length="483" mass="52172">MSEVKHELKRSLGLIDATSLVAGSMIGSGIFLVTAAMARDVGSAAWILLIWLVTGLLTMSAALSYGELAGMMPNAGGQYVYIQRAYGKLISFLYGWTVFTVIQTGTIAAVAVAFSNYTAVFFPVLEHKILTLGANFAITNKQILAMFVIALLTFINTKGIKSGKIIQLVFTSAKLIALFSLIALGIYIGFHTDTFAQNFTNMWDASKTVLAEDGTLTITKLSGVALLGAMGATIINSLFSSDAWNNVTFIAGEIKDPKKNIPRSLFLGTLIVTIIYILANIAYLAVLPLHGIPGETASVTQHGIMFASQDRVGAAAASAIMGNVGVFMMAGLIMVSTFGCNSGLILSGGRLFYAMAKDGLFFKKAADLNDYDVPSRALWLQCVWACFLCLTGRYGDLLTYATFASLLFYILTIGGLFILRKKEPDAERPYRAFGYPLVPVLYIITTSLICFTLLVYDTRNTGLGLAIVALGIPVYYLFMHKKE</sequence>
<evidence type="ECO:0000256" key="4">
    <source>
        <dbReference type="ARBA" id="ARBA00023136"/>
    </source>
</evidence>
<dbReference type="EMBL" id="SJPE01000008">
    <property type="protein sequence ID" value="TBX68764.1"/>
    <property type="molecule type" value="Genomic_DNA"/>
</dbReference>
<dbReference type="PANTHER" id="PTHR11785:SF512">
    <property type="entry name" value="SOBREMESA, ISOFORM B"/>
    <property type="match status" value="1"/>
</dbReference>
<comment type="caution">
    <text evidence="6">The sequence shown here is derived from an EMBL/GenBank/DDBJ whole genome shotgun (WGS) entry which is preliminary data.</text>
</comment>
<feature type="transmembrane region" description="Helical" evidence="5">
    <location>
        <begin position="462"/>
        <end position="478"/>
    </location>
</feature>
<evidence type="ECO:0000256" key="2">
    <source>
        <dbReference type="ARBA" id="ARBA00022692"/>
    </source>
</evidence>